<keyword evidence="9" id="KW-1185">Reference proteome</keyword>
<feature type="region of interest" description="Disordered" evidence="7">
    <location>
        <begin position="324"/>
        <end position="354"/>
    </location>
</feature>
<dbReference type="EMBL" id="KZ502683">
    <property type="protein sequence ID" value="PKU74193.1"/>
    <property type="molecule type" value="Genomic_DNA"/>
</dbReference>
<proteinExistence type="inferred from homology"/>
<keyword evidence="5" id="KW-0539">Nucleus</keyword>
<feature type="compositionally biased region" description="Basic and acidic residues" evidence="7">
    <location>
        <begin position="324"/>
        <end position="338"/>
    </location>
</feature>
<evidence type="ECO:0000256" key="5">
    <source>
        <dbReference type="ARBA" id="ARBA00023242"/>
    </source>
</evidence>
<reference evidence="8 9" key="2">
    <citation type="journal article" date="2017" name="Nature">
        <title>The Apostasia genome and the evolution of orchids.</title>
        <authorList>
            <person name="Zhang G.Q."/>
            <person name="Liu K.W."/>
            <person name="Li Z."/>
            <person name="Lohaus R."/>
            <person name="Hsiao Y.Y."/>
            <person name="Niu S.C."/>
            <person name="Wang J.Y."/>
            <person name="Lin Y.C."/>
            <person name="Xu Q."/>
            <person name="Chen L.J."/>
            <person name="Yoshida K."/>
            <person name="Fujiwara S."/>
            <person name="Wang Z.W."/>
            <person name="Zhang Y.Q."/>
            <person name="Mitsuda N."/>
            <person name="Wang M."/>
            <person name="Liu G.H."/>
            <person name="Pecoraro L."/>
            <person name="Huang H.X."/>
            <person name="Xiao X.J."/>
            <person name="Lin M."/>
            <person name="Wu X.Y."/>
            <person name="Wu W.L."/>
            <person name="Chen Y.Y."/>
            <person name="Chang S.B."/>
            <person name="Sakamoto S."/>
            <person name="Ohme-Takagi M."/>
            <person name="Yagi M."/>
            <person name="Zeng S.J."/>
            <person name="Shen C.Y."/>
            <person name="Yeh C.M."/>
            <person name="Luo Y.B."/>
            <person name="Tsai W.C."/>
            <person name="Van de Peer Y."/>
            <person name="Liu Z.J."/>
        </authorList>
    </citation>
    <scope>NUCLEOTIDE SEQUENCE [LARGE SCALE GENOMIC DNA]</scope>
    <source>
        <tissue evidence="8">The whole plant</tissue>
    </source>
</reference>
<evidence type="ECO:0000313" key="9">
    <source>
        <dbReference type="Proteomes" id="UP000233837"/>
    </source>
</evidence>
<name>A0A2I0WEV3_9ASPA</name>
<dbReference type="GO" id="GO:0009736">
    <property type="term" value="P:cytokinin-activated signaling pathway"/>
    <property type="evidence" value="ECO:0007669"/>
    <property type="project" value="UniProtKB-KW"/>
</dbReference>
<comment type="subcellular location">
    <subcellularLocation>
        <location evidence="1">Cytoplasm</location>
    </subcellularLocation>
</comment>
<evidence type="ECO:0000256" key="1">
    <source>
        <dbReference type="ARBA" id="ARBA00004496"/>
    </source>
</evidence>
<evidence type="ECO:0000256" key="3">
    <source>
        <dbReference type="ARBA" id="ARBA00022712"/>
    </source>
</evidence>
<keyword evidence="2" id="KW-0963">Cytoplasm</keyword>
<reference evidence="8 9" key="1">
    <citation type="journal article" date="2016" name="Sci. Rep.">
        <title>The Dendrobium catenatum Lindl. genome sequence provides insights into polysaccharide synthase, floral development and adaptive evolution.</title>
        <authorList>
            <person name="Zhang G.Q."/>
            <person name="Xu Q."/>
            <person name="Bian C."/>
            <person name="Tsai W.C."/>
            <person name="Yeh C.M."/>
            <person name="Liu K.W."/>
            <person name="Yoshida K."/>
            <person name="Zhang L.S."/>
            <person name="Chang S.B."/>
            <person name="Chen F."/>
            <person name="Shi Y."/>
            <person name="Su Y.Y."/>
            <person name="Zhang Y.Q."/>
            <person name="Chen L.J."/>
            <person name="Yin Y."/>
            <person name="Lin M."/>
            <person name="Huang H."/>
            <person name="Deng H."/>
            <person name="Wang Z.W."/>
            <person name="Zhu S.L."/>
            <person name="Zhao X."/>
            <person name="Deng C."/>
            <person name="Niu S.C."/>
            <person name="Huang J."/>
            <person name="Wang M."/>
            <person name="Liu G.H."/>
            <person name="Yang H.J."/>
            <person name="Xiao X.J."/>
            <person name="Hsiao Y.Y."/>
            <person name="Wu W.L."/>
            <person name="Chen Y.Y."/>
            <person name="Mitsuda N."/>
            <person name="Ohme-Takagi M."/>
            <person name="Luo Y.B."/>
            <person name="Van de Peer Y."/>
            <person name="Liu Z.J."/>
        </authorList>
    </citation>
    <scope>NUCLEOTIDE SEQUENCE [LARGE SCALE GENOMIC DNA]</scope>
    <source>
        <tissue evidence="8">The whole plant</tissue>
    </source>
</reference>
<evidence type="ECO:0000313" key="8">
    <source>
        <dbReference type="EMBL" id="PKU74193.1"/>
    </source>
</evidence>
<evidence type="ECO:0000256" key="6">
    <source>
        <dbReference type="ARBA" id="ARBA00024199"/>
    </source>
</evidence>
<evidence type="ECO:0000256" key="7">
    <source>
        <dbReference type="SAM" id="MobiDB-lite"/>
    </source>
</evidence>
<feature type="compositionally biased region" description="Basic residues" evidence="7">
    <location>
        <begin position="1"/>
        <end position="10"/>
    </location>
</feature>
<comment type="similarity">
    <text evidence="6">Belongs to the SOFL plant protein family.</text>
</comment>
<dbReference type="Proteomes" id="UP000233837">
    <property type="component" value="Unassembled WGS sequence"/>
</dbReference>
<keyword evidence="3" id="KW-0203">Cytokinin biosynthesis</keyword>
<dbReference type="InterPro" id="IPR044670">
    <property type="entry name" value="SOFL"/>
</dbReference>
<sequence>MSSKSEKRKNKPYEDGEEEGRKEHCRSVDCTASGLTPSLGLGLLNERRRWDGGAARPSRRVKLNPIRFLKRGGLLNPNPSRLTNGLNMKFSDGIGDLVSCGKGILKRESPRSGVVRHDLGLARLAGAVRRYPRSGATAGVGAGVPPRAGMWGLRRGRERAVGADAGVFQGWNGQRTRLVWDTGITQGFLTHPQTTSTAPLKHRERKRNPTHSHFHQARLRMEKNGNLEEFMDAEERTDSECSSGCQSGWTLYLGQSQESFTASRQQRTGKEEEDLSMLSDASSGPPLVHENNNSFCCCCYNERDGCLCNDSFLTLTEVAKYGDKRRSFEEQKQQKERSFGLLEDTASSPATNNSNCSSKKLLNAEIMEQSCSLSENHFKRKIELQKQLGYQNSFCTGESSSGESDSFFMLFTGKAPPLSHSYILFNSAVSPDELTLVPDKLKKIVKNLSISSRRSCKGRDEPNREHSPGTKQIGINFLLYDPCPEEFVPGRSGNRPGRSCLISIGFEIFWKYFEERAKAGERKRRKEKGKLDFGGRGVLFVRRRSWKICLSRSKDSESYF</sequence>
<feature type="compositionally biased region" description="Polar residues" evidence="7">
    <location>
        <begin position="189"/>
        <end position="198"/>
    </location>
</feature>
<feature type="region of interest" description="Disordered" evidence="7">
    <location>
        <begin position="189"/>
        <end position="214"/>
    </location>
</feature>
<gene>
    <name evidence="8" type="ORF">MA16_Dca018980</name>
</gene>
<accession>A0A2I0WEV3</accession>
<evidence type="ECO:0000256" key="2">
    <source>
        <dbReference type="ARBA" id="ARBA00022490"/>
    </source>
</evidence>
<feature type="region of interest" description="Disordered" evidence="7">
    <location>
        <begin position="1"/>
        <end position="26"/>
    </location>
</feature>
<dbReference type="AlphaFoldDB" id="A0A2I0WEV3"/>
<feature type="compositionally biased region" description="Basic and acidic residues" evidence="7">
    <location>
        <begin position="11"/>
        <end position="26"/>
    </location>
</feature>
<feature type="compositionally biased region" description="Basic residues" evidence="7">
    <location>
        <begin position="200"/>
        <end position="214"/>
    </location>
</feature>
<feature type="region of interest" description="Disordered" evidence="7">
    <location>
        <begin position="260"/>
        <end position="285"/>
    </location>
</feature>
<evidence type="ECO:0000256" key="4">
    <source>
        <dbReference type="ARBA" id="ARBA00022864"/>
    </source>
</evidence>
<dbReference type="PANTHER" id="PTHR33347">
    <property type="entry name" value="OSJNBA0091C07.3 PROTEIN"/>
    <property type="match status" value="1"/>
</dbReference>
<dbReference type="PANTHER" id="PTHR33347:SF34">
    <property type="entry name" value="PROTEIN SOB FIVE-LIKE 6"/>
    <property type="match status" value="1"/>
</dbReference>
<protein>
    <submittedName>
        <fullName evidence="8">Uncharacterized protein</fullName>
    </submittedName>
</protein>
<dbReference type="GO" id="GO:0009691">
    <property type="term" value="P:cytokinin biosynthetic process"/>
    <property type="evidence" value="ECO:0007669"/>
    <property type="project" value="UniProtKB-KW"/>
</dbReference>
<keyword evidence="4" id="KW-0932">Cytokinin signaling pathway</keyword>
<dbReference type="GO" id="GO:0005737">
    <property type="term" value="C:cytoplasm"/>
    <property type="evidence" value="ECO:0007669"/>
    <property type="project" value="UniProtKB-SubCell"/>
</dbReference>
<organism evidence="8 9">
    <name type="scientific">Dendrobium catenatum</name>
    <dbReference type="NCBI Taxonomy" id="906689"/>
    <lineage>
        <taxon>Eukaryota</taxon>
        <taxon>Viridiplantae</taxon>
        <taxon>Streptophyta</taxon>
        <taxon>Embryophyta</taxon>
        <taxon>Tracheophyta</taxon>
        <taxon>Spermatophyta</taxon>
        <taxon>Magnoliopsida</taxon>
        <taxon>Liliopsida</taxon>
        <taxon>Asparagales</taxon>
        <taxon>Orchidaceae</taxon>
        <taxon>Epidendroideae</taxon>
        <taxon>Malaxideae</taxon>
        <taxon>Dendrobiinae</taxon>
        <taxon>Dendrobium</taxon>
    </lineage>
</organism>